<dbReference type="InterPro" id="IPR009057">
    <property type="entry name" value="Homeodomain-like_sf"/>
</dbReference>
<dbReference type="Gene3D" id="1.10.10.60">
    <property type="entry name" value="Homeodomain-like"/>
    <property type="match status" value="1"/>
</dbReference>
<proteinExistence type="predicted"/>
<feature type="domain" description="HTH psq-type" evidence="4">
    <location>
        <begin position="1"/>
        <end position="57"/>
    </location>
</feature>
<sequence>MPRTYVKQNVRQQWEGKHLEAAINAVSNEELAPSKAASAYGISRSTLRRYLQERKMKQNPYEPYPSALVKRLGRKGELGEDE</sequence>
<evidence type="ECO:0000259" key="4">
    <source>
        <dbReference type="PROSITE" id="PS50960"/>
    </source>
</evidence>
<evidence type="ECO:0000313" key="5">
    <source>
        <dbReference type="EMBL" id="CAD7245775.1"/>
    </source>
</evidence>
<name>A0A7R8XDL1_9CRUS</name>
<feature type="region of interest" description="Disordered" evidence="3">
    <location>
        <begin position="55"/>
        <end position="82"/>
    </location>
</feature>
<dbReference type="OrthoDB" id="6115549at2759"/>
<reference evidence="5" key="1">
    <citation type="submission" date="2020-11" db="EMBL/GenBank/DDBJ databases">
        <authorList>
            <person name="Tran Van P."/>
        </authorList>
    </citation>
    <scope>NUCLEOTIDE SEQUENCE</scope>
</reference>
<accession>A0A7R8XDL1</accession>
<dbReference type="GO" id="GO:0005634">
    <property type="term" value="C:nucleus"/>
    <property type="evidence" value="ECO:0007669"/>
    <property type="project" value="UniProtKB-SubCell"/>
</dbReference>
<gene>
    <name evidence="5" type="ORF">DSTB1V02_LOCUS5642</name>
</gene>
<protein>
    <recommendedName>
        <fullName evidence="4">HTH psq-type domain-containing protein</fullName>
    </recommendedName>
</protein>
<organism evidence="5">
    <name type="scientific">Darwinula stevensoni</name>
    <dbReference type="NCBI Taxonomy" id="69355"/>
    <lineage>
        <taxon>Eukaryota</taxon>
        <taxon>Metazoa</taxon>
        <taxon>Ecdysozoa</taxon>
        <taxon>Arthropoda</taxon>
        <taxon>Crustacea</taxon>
        <taxon>Oligostraca</taxon>
        <taxon>Ostracoda</taxon>
        <taxon>Podocopa</taxon>
        <taxon>Podocopida</taxon>
        <taxon>Darwinulocopina</taxon>
        <taxon>Darwinuloidea</taxon>
        <taxon>Darwinulidae</taxon>
        <taxon>Darwinula</taxon>
    </lineage>
</organism>
<dbReference type="GO" id="GO:0003677">
    <property type="term" value="F:DNA binding"/>
    <property type="evidence" value="ECO:0007669"/>
    <property type="project" value="UniProtKB-UniRule"/>
</dbReference>
<comment type="subcellular location">
    <subcellularLocation>
        <location evidence="1 2">Nucleus</location>
    </subcellularLocation>
</comment>
<evidence type="ECO:0000256" key="1">
    <source>
        <dbReference type="ARBA" id="ARBA00004123"/>
    </source>
</evidence>
<evidence type="ECO:0000313" key="6">
    <source>
        <dbReference type="Proteomes" id="UP000677054"/>
    </source>
</evidence>
<dbReference type="InterPro" id="IPR007889">
    <property type="entry name" value="HTH_Psq"/>
</dbReference>
<dbReference type="EMBL" id="LR900467">
    <property type="protein sequence ID" value="CAD7245775.1"/>
    <property type="molecule type" value="Genomic_DNA"/>
</dbReference>
<keyword evidence="2" id="KW-0539">Nucleus</keyword>
<feature type="DNA-binding region" description="H-T-H motif" evidence="2">
    <location>
        <begin position="33"/>
        <end position="53"/>
    </location>
</feature>
<dbReference type="PROSITE" id="PS50960">
    <property type="entry name" value="HTH_PSQ"/>
    <property type="match status" value="1"/>
</dbReference>
<dbReference type="AlphaFoldDB" id="A0A7R8XDL1"/>
<dbReference type="EMBL" id="CAJPEV010000950">
    <property type="protein sequence ID" value="CAG0889713.1"/>
    <property type="molecule type" value="Genomic_DNA"/>
</dbReference>
<dbReference type="Proteomes" id="UP000677054">
    <property type="component" value="Unassembled WGS sequence"/>
</dbReference>
<keyword evidence="2" id="KW-0238">DNA-binding</keyword>
<dbReference type="SUPFAM" id="SSF46689">
    <property type="entry name" value="Homeodomain-like"/>
    <property type="match status" value="1"/>
</dbReference>
<dbReference type="Pfam" id="PF05225">
    <property type="entry name" value="HTH_psq"/>
    <property type="match status" value="1"/>
</dbReference>
<evidence type="ECO:0000256" key="3">
    <source>
        <dbReference type="SAM" id="MobiDB-lite"/>
    </source>
</evidence>
<keyword evidence="6" id="KW-1185">Reference proteome</keyword>
<evidence type="ECO:0000256" key="2">
    <source>
        <dbReference type="PROSITE-ProRule" id="PRU00320"/>
    </source>
</evidence>